<name>A0ACD0WK53_CLALS</name>
<proteinExistence type="predicted"/>
<accession>A0ACD0WK53</accession>
<sequence>MDPERTQRLHNPFSDTITEDDESRSIPSDSSISSFEQVRSFSPEPFDPVDEPATSQPRWFPRFHILPVSSSEPRDVLQSERTLLSFVRFATSLNFTAIGMILNFRLDTSSGDGDSGSGHFDDTTFNSVVSFILVVLAFGTLIVSGWNYFRTVRKYSQKRIHTRSTNNMSMVVCVSAAVMTLIGINISLVVERLTQRK</sequence>
<gene>
    <name evidence="1" type="ORF">EJF14_30812</name>
</gene>
<evidence type="ECO:0000313" key="1">
    <source>
        <dbReference type="EMBL" id="QFZ27825.1"/>
    </source>
</evidence>
<dbReference type="EMBL" id="CP038486">
    <property type="protein sequence ID" value="QFZ27825.1"/>
    <property type="molecule type" value="Genomic_DNA"/>
</dbReference>
<evidence type="ECO:0000313" key="2">
    <source>
        <dbReference type="Proteomes" id="UP000326582"/>
    </source>
</evidence>
<protein>
    <submittedName>
        <fullName evidence="1">Uncharacterized protein</fullName>
    </submittedName>
</protein>
<organism evidence="1 2">
    <name type="scientific">Clavispora lusitaniae</name>
    <name type="common">Candida lusitaniae</name>
    <dbReference type="NCBI Taxonomy" id="36911"/>
    <lineage>
        <taxon>Eukaryota</taxon>
        <taxon>Fungi</taxon>
        <taxon>Dikarya</taxon>
        <taxon>Ascomycota</taxon>
        <taxon>Saccharomycotina</taxon>
        <taxon>Pichiomycetes</taxon>
        <taxon>Metschnikowiaceae</taxon>
        <taxon>Clavispora</taxon>
    </lineage>
</organism>
<reference evidence="2" key="1">
    <citation type="journal article" date="2019" name="MBio">
        <title>Comparative genomics for the elucidation of multidrug resistance (MDR) in Candida lusitaniae.</title>
        <authorList>
            <person name="Kannan A."/>
            <person name="Asner S.A."/>
            <person name="Trachsel E."/>
            <person name="Kelly S."/>
            <person name="Parker J."/>
            <person name="Sanglard D."/>
        </authorList>
    </citation>
    <scope>NUCLEOTIDE SEQUENCE [LARGE SCALE GENOMIC DNA]</scope>
    <source>
        <strain evidence="2">P1</strain>
    </source>
</reference>
<keyword evidence="2" id="KW-1185">Reference proteome</keyword>
<dbReference type="Proteomes" id="UP000326582">
    <property type="component" value="Chromosome 3"/>
</dbReference>